<dbReference type="InterPro" id="IPR036388">
    <property type="entry name" value="WH-like_DNA-bd_sf"/>
</dbReference>
<dbReference type="InterPro" id="IPR011545">
    <property type="entry name" value="DEAD/DEAH_box_helicase_dom"/>
</dbReference>
<dbReference type="GO" id="GO:0006281">
    <property type="term" value="P:DNA repair"/>
    <property type="evidence" value="ECO:0007669"/>
    <property type="project" value="TreeGrafter"/>
</dbReference>
<dbReference type="InterPro" id="IPR004589">
    <property type="entry name" value="DNA_helicase_ATP-dep_RecQ"/>
</dbReference>
<evidence type="ECO:0000256" key="2">
    <source>
        <dbReference type="ARBA" id="ARBA00022723"/>
    </source>
</evidence>
<dbReference type="NCBIfam" id="TIGR00614">
    <property type="entry name" value="recQ_fam"/>
    <property type="match status" value="1"/>
</dbReference>
<dbReference type="Pfam" id="PF00271">
    <property type="entry name" value="Helicase_C"/>
    <property type="match status" value="1"/>
</dbReference>
<evidence type="ECO:0000259" key="14">
    <source>
        <dbReference type="PROSITE" id="PS51194"/>
    </source>
</evidence>
<dbReference type="SMART" id="SM00490">
    <property type="entry name" value="HELICc"/>
    <property type="match status" value="1"/>
</dbReference>
<dbReference type="PANTHER" id="PTHR13710">
    <property type="entry name" value="DNA HELICASE RECQ FAMILY MEMBER"/>
    <property type="match status" value="1"/>
</dbReference>
<evidence type="ECO:0000256" key="11">
    <source>
        <dbReference type="ARBA" id="ARBA00044535"/>
    </source>
</evidence>
<comment type="similarity">
    <text evidence="1">Belongs to the helicase family. RecQ subfamily.</text>
</comment>
<dbReference type="GO" id="GO:0009378">
    <property type="term" value="F:four-way junction helicase activity"/>
    <property type="evidence" value="ECO:0007669"/>
    <property type="project" value="TreeGrafter"/>
</dbReference>
<evidence type="ECO:0000256" key="5">
    <source>
        <dbReference type="ARBA" id="ARBA00022806"/>
    </source>
</evidence>
<evidence type="ECO:0000256" key="7">
    <source>
        <dbReference type="ARBA" id="ARBA00023125"/>
    </source>
</evidence>
<dbReference type="GO" id="GO:0005524">
    <property type="term" value="F:ATP binding"/>
    <property type="evidence" value="ECO:0007669"/>
    <property type="project" value="UniProtKB-KW"/>
</dbReference>
<keyword evidence="4" id="KW-0378">Hydrolase</keyword>
<evidence type="ECO:0000256" key="3">
    <source>
        <dbReference type="ARBA" id="ARBA00022741"/>
    </source>
</evidence>
<dbReference type="InterPro" id="IPR001650">
    <property type="entry name" value="Helicase_C-like"/>
</dbReference>
<keyword evidence="7" id="KW-0238">DNA-binding</keyword>
<evidence type="ECO:0000256" key="10">
    <source>
        <dbReference type="ARBA" id="ARBA00034808"/>
    </source>
</evidence>
<dbReference type="EMBL" id="CP001712">
    <property type="protein sequence ID" value="EAR15377.1"/>
    <property type="molecule type" value="Genomic_DNA"/>
</dbReference>
<dbReference type="Pfam" id="PF00270">
    <property type="entry name" value="DEAD"/>
    <property type="match status" value="1"/>
</dbReference>
<dbReference type="EC" id="5.6.2.4" evidence="10"/>
<evidence type="ECO:0000256" key="8">
    <source>
        <dbReference type="ARBA" id="ARBA00023235"/>
    </source>
</evidence>
<dbReference type="InterPro" id="IPR032284">
    <property type="entry name" value="RecQ_Zn-bd"/>
</dbReference>
<evidence type="ECO:0000256" key="9">
    <source>
        <dbReference type="ARBA" id="ARBA00034617"/>
    </source>
</evidence>
<keyword evidence="2" id="KW-0479">Metal-binding</keyword>
<dbReference type="GO" id="GO:0006310">
    <property type="term" value="P:DNA recombination"/>
    <property type="evidence" value="ECO:0007669"/>
    <property type="project" value="InterPro"/>
</dbReference>
<dbReference type="GO" id="GO:0043590">
    <property type="term" value="C:bacterial nucleoid"/>
    <property type="evidence" value="ECO:0007669"/>
    <property type="project" value="TreeGrafter"/>
</dbReference>
<dbReference type="KEGG" id="rbi:RB2501_13654"/>
<dbReference type="eggNOG" id="COG0514">
    <property type="taxonomic scope" value="Bacteria"/>
</dbReference>
<dbReference type="Gene3D" id="3.40.50.300">
    <property type="entry name" value="P-loop containing nucleotide triphosphate hydrolases"/>
    <property type="match status" value="2"/>
</dbReference>
<dbReference type="GO" id="GO:0003677">
    <property type="term" value="F:DNA binding"/>
    <property type="evidence" value="ECO:0007669"/>
    <property type="project" value="UniProtKB-KW"/>
</dbReference>
<evidence type="ECO:0000313" key="15">
    <source>
        <dbReference type="EMBL" id="EAR15377.1"/>
    </source>
</evidence>
<evidence type="ECO:0000256" key="1">
    <source>
        <dbReference type="ARBA" id="ARBA00005446"/>
    </source>
</evidence>
<proteinExistence type="inferred from homology"/>
<dbReference type="GO" id="GO:0046872">
    <property type="term" value="F:metal ion binding"/>
    <property type="evidence" value="ECO:0007669"/>
    <property type="project" value="UniProtKB-KW"/>
</dbReference>
<evidence type="ECO:0000256" key="4">
    <source>
        <dbReference type="ARBA" id="ARBA00022801"/>
    </source>
</evidence>
<dbReference type="GO" id="GO:0005737">
    <property type="term" value="C:cytoplasm"/>
    <property type="evidence" value="ECO:0007669"/>
    <property type="project" value="TreeGrafter"/>
</dbReference>
<dbReference type="STRING" id="313596.RB2501_13654"/>
<dbReference type="FunFam" id="3.40.50.300:FF:001389">
    <property type="entry name" value="ATP-dependent DNA helicase RecQ"/>
    <property type="match status" value="1"/>
</dbReference>
<accession>A4CKH8</accession>
<evidence type="ECO:0000313" key="16">
    <source>
        <dbReference type="Proteomes" id="UP000009049"/>
    </source>
</evidence>
<keyword evidence="6" id="KW-0067">ATP-binding</keyword>
<protein>
    <recommendedName>
        <fullName evidence="11">ATP-dependent DNA helicase RecQ</fullName>
        <ecNumber evidence="10">5.6.2.4</ecNumber>
    </recommendedName>
    <alternativeName>
        <fullName evidence="12">DNA 3'-5' helicase RecQ</fullName>
    </alternativeName>
</protein>
<dbReference type="Proteomes" id="UP000009049">
    <property type="component" value="Chromosome"/>
</dbReference>
<organism evidence="15 16">
    <name type="scientific">Robiginitalea biformata (strain ATCC BAA-864 / DSM 15991 / KCTC 12146 / HTCC2501)</name>
    <dbReference type="NCBI Taxonomy" id="313596"/>
    <lineage>
        <taxon>Bacteria</taxon>
        <taxon>Pseudomonadati</taxon>
        <taxon>Bacteroidota</taxon>
        <taxon>Flavobacteriia</taxon>
        <taxon>Flavobacteriales</taxon>
        <taxon>Flavobacteriaceae</taxon>
        <taxon>Robiginitalea</taxon>
    </lineage>
</organism>
<dbReference type="PROSITE" id="PS51192">
    <property type="entry name" value="HELICASE_ATP_BIND_1"/>
    <property type="match status" value="1"/>
</dbReference>
<dbReference type="PROSITE" id="PS51194">
    <property type="entry name" value="HELICASE_CTER"/>
    <property type="match status" value="1"/>
</dbReference>
<comment type="catalytic activity">
    <reaction evidence="9">
        <text>Couples ATP hydrolysis with the unwinding of duplex DNA by translocating in the 3'-5' direction.</text>
        <dbReference type="EC" id="5.6.2.4"/>
    </reaction>
</comment>
<evidence type="ECO:0000256" key="12">
    <source>
        <dbReference type="ARBA" id="ARBA00044550"/>
    </source>
</evidence>
<dbReference type="HOGENOM" id="CLU_001103_9_7_10"/>
<dbReference type="RefSeq" id="WP_015754694.1">
    <property type="nucleotide sequence ID" value="NC_013222.1"/>
</dbReference>
<dbReference type="Pfam" id="PF16124">
    <property type="entry name" value="RecQ_Zn_bind"/>
    <property type="match status" value="1"/>
</dbReference>
<dbReference type="PANTHER" id="PTHR13710:SF105">
    <property type="entry name" value="ATP-DEPENDENT DNA HELICASE Q1"/>
    <property type="match status" value="1"/>
</dbReference>
<keyword evidence="5 15" id="KW-0347">Helicase</keyword>
<dbReference type="InterPro" id="IPR014001">
    <property type="entry name" value="Helicase_ATP-bd"/>
</dbReference>
<name>A4CKH8_ROBBH</name>
<dbReference type="InterPro" id="IPR027417">
    <property type="entry name" value="P-loop_NTPase"/>
</dbReference>
<evidence type="ECO:0000256" key="6">
    <source>
        <dbReference type="ARBA" id="ARBA00022840"/>
    </source>
</evidence>
<keyword evidence="8" id="KW-0413">Isomerase</keyword>
<gene>
    <name evidence="15" type="ordered locus">RB2501_13654</name>
</gene>
<dbReference type="GO" id="GO:0043138">
    <property type="term" value="F:3'-5' DNA helicase activity"/>
    <property type="evidence" value="ECO:0007669"/>
    <property type="project" value="UniProtKB-EC"/>
</dbReference>
<evidence type="ECO:0000259" key="13">
    <source>
        <dbReference type="PROSITE" id="PS51192"/>
    </source>
</evidence>
<dbReference type="SMART" id="SM00487">
    <property type="entry name" value="DEXDc"/>
    <property type="match status" value="1"/>
</dbReference>
<reference evidence="15 16" key="1">
    <citation type="journal article" date="2009" name="J. Bacteriol.">
        <title>Complete genome sequence of Robiginitalea biformata HTCC2501.</title>
        <authorList>
            <person name="Oh H.M."/>
            <person name="Giovannoni S.J."/>
            <person name="Lee K."/>
            <person name="Ferriera S."/>
            <person name="Johnson J."/>
            <person name="Cho J.C."/>
        </authorList>
    </citation>
    <scope>NUCLEOTIDE SEQUENCE [LARGE SCALE GENOMIC DNA]</scope>
    <source>
        <strain evidence="16">ATCC BAA-864 / HTCC2501 / KCTC 12146</strain>
    </source>
</reference>
<dbReference type="GO" id="GO:0016787">
    <property type="term" value="F:hydrolase activity"/>
    <property type="evidence" value="ECO:0007669"/>
    <property type="project" value="UniProtKB-KW"/>
</dbReference>
<sequence>MTNPRTILRQYWGHDSFRGSQEAMIRDVLDGLDVIGLMPTGGGKTLCYQVPGLIREGICIVVSPLIALMEDQLAGLRAKGVKSLGLFGRLSEEDLLRQLDNAAFGQYRFLYLSPERLKQDIVRQHLERMPVSLLAIDEAHCISQWGFDFRPAYLECRVLREMHPGVPTIALTATATPQVLGDITGLLGLEEARVYRDSIRRENLRYAVSRSEDKRYRLRAHLESVAGSAIVYVRTRRNTLAVAAFLNKHGIQAGPYHGGMTQAAKSDALRDWQAGALRVIVATNAFGMGIDKSDVRTVVHFEIPETLEHYYQEAGRAGRDGKPASALLLAPEADSDRTAEYFLGNLPEVADLIQVYRKLNAYFGIPYGEAPEMPLPFRFEAFCETYGLPAAKTYNALEILDRQGVISLLQVFKTTLKMRLTCSKTALWEYLDTYPDLQQTVHILLRTYGGLFDFETPVGLRSLARKLAVPEASLLTSLKRLEKDGLADLQVREGDMEVFFLVPREDERTIHAFAKSVKTRLEVRAGKVGQMLAYIREVKDCRQAALMRYFGEDDPGRCGHCDLCAPSPGHPGIRDKVLRELRQGPMTSRELSRAGCHPENQLLSCLQHLLEEGRLRLDKQNQYTLV</sequence>
<dbReference type="AlphaFoldDB" id="A4CKH8"/>
<feature type="domain" description="Helicase ATP-binding" evidence="13">
    <location>
        <begin position="25"/>
        <end position="193"/>
    </location>
</feature>
<dbReference type="SUPFAM" id="SSF52540">
    <property type="entry name" value="P-loop containing nucleoside triphosphate hydrolases"/>
    <property type="match status" value="1"/>
</dbReference>
<keyword evidence="16" id="KW-1185">Reference proteome</keyword>
<dbReference type="GO" id="GO:0030894">
    <property type="term" value="C:replisome"/>
    <property type="evidence" value="ECO:0007669"/>
    <property type="project" value="TreeGrafter"/>
</dbReference>
<dbReference type="OrthoDB" id="9763310at2"/>
<dbReference type="CDD" id="cd17920">
    <property type="entry name" value="DEXHc_RecQ"/>
    <property type="match status" value="1"/>
</dbReference>
<feature type="domain" description="Helicase C-terminal" evidence="14">
    <location>
        <begin position="217"/>
        <end position="373"/>
    </location>
</feature>
<keyword evidence="3" id="KW-0547">Nucleotide-binding</keyword>
<dbReference type="Gene3D" id="1.10.10.10">
    <property type="entry name" value="Winged helix-like DNA-binding domain superfamily/Winged helix DNA-binding domain"/>
    <property type="match status" value="1"/>
</dbReference>